<reference evidence="1 2" key="1">
    <citation type="journal article" date="2013" name="ISME J.">
        <title>A metabolic model for members of the genus Tetrasphaera involved in enhanced biological phosphorus removal.</title>
        <authorList>
            <person name="Kristiansen R."/>
            <person name="Nguyen H.T.T."/>
            <person name="Saunders A.M."/>
            <person name="Nielsen J.L."/>
            <person name="Wimmer R."/>
            <person name="Le V.Q."/>
            <person name="McIlroy S.J."/>
            <person name="Petrovski S."/>
            <person name="Seviour R.J."/>
            <person name="Calteau A."/>
            <person name="Nielsen K.L."/>
            <person name="Nielsen P.H."/>
        </authorList>
    </citation>
    <scope>NUCLEOTIDE SEQUENCE [LARGE SCALE GENOMIC DNA]</scope>
    <source>
        <strain evidence="1 2">Lp2</strain>
    </source>
</reference>
<dbReference type="STRING" id="1193181.BN10_20008"/>
<evidence type="ECO:0000313" key="1">
    <source>
        <dbReference type="EMBL" id="CCH69544.1"/>
    </source>
</evidence>
<dbReference type="Pfam" id="PF11253">
    <property type="entry name" value="DUF3052"/>
    <property type="match status" value="1"/>
</dbReference>
<evidence type="ECO:0000313" key="2">
    <source>
        <dbReference type="Proteomes" id="UP000013167"/>
    </source>
</evidence>
<proteinExistence type="predicted"/>
<name>N0E3T5_9MICO</name>
<gene>
    <name evidence="1" type="ORF">BN10_20008</name>
</gene>
<dbReference type="Proteomes" id="UP000013167">
    <property type="component" value="Unassembled WGS sequence"/>
</dbReference>
<dbReference type="RefSeq" id="WP_010849103.1">
    <property type="nucleotide sequence ID" value="NZ_HF570956.1"/>
</dbReference>
<dbReference type="InterPro" id="IPR021412">
    <property type="entry name" value="DUF3052"/>
</dbReference>
<dbReference type="AlphaFoldDB" id="N0E3T5"/>
<comment type="caution">
    <text evidence="1">The sequence shown here is derived from an EMBL/GenBank/DDBJ whole genome shotgun (WGS) entry which is preliminary data.</text>
</comment>
<dbReference type="EMBL" id="CAIZ01000086">
    <property type="protein sequence ID" value="CCH69544.1"/>
    <property type="molecule type" value="Genomic_DNA"/>
</dbReference>
<accession>N0E3T5</accession>
<protein>
    <recommendedName>
        <fullName evidence="3">DUF3052 domain-containing protein</fullName>
    </recommendedName>
</protein>
<keyword evidence="2" id="KW-1185">Reference proteome</keyword>
<sequence length="144" mass="15376">MNASTPAPSGDLRGVLDRLGLAPDRIVQELGYDDDVDHDFRAAVEERLGAPMEDDGYTGEIDAALLWWRGGDGDLTDALVDLVGLLDDGGYVALLTPRHTADAVEASEIEEAARTAGLHPGGPFNLSDDWRGVKLAPPRGSVRR</sequence>
<evidence type="ECO:0008006" key="3">
    <source>
        <dbReference type="Google" id="ProtNLM"/>
    </source>
</evidence>
<dbReference type="eggNOG" id="ENOG5031Y1M">
    <property type="taxonomic scope" value="Bacteria"/>
</dbReference>
<dbReference type="HOGENOM" id="CLU_117223_1_0_11"/>
<organism evidence="1 2">
    <name type="scientific">Phycicoccus elongatus Lp2</name>
    <dbReference type="NCBI Taxonomy" id="1193181"/>
    <lineage>
        <taxon>Bacteria</taxon>
        <taxon>Bacillati</taxon>
        <taxon>Actinomycetota</taxon>
        <taxon>Actinomycetes</taxon>
        <taxon>Micrococcales</taxon>
        <taxon>Intrasporangiaceae</taxon>
        <taxon>Phycicoccus</taxon>
    </lineage>
</organism>